<reference evidence="7" key="1">
    <citation type="journal article" date="2017" name="Int. J. Syst. Evol. Microbiol.">
        <title>Notoacmeibacter marinus gen. nov., sp. nov., isolated from the gut of a limpet and proposal of Notoacmeibacteraceae fam. nov. in the order Rhizobiales of the class Alphaproteobacteria.</title>
        <authorList>
            <person name="Huang Z."/>
            <person name="Guo F."/>
            <person name="Lai Q."/>
        </authorList>
    </citation>
    <scope>NUCLEOTIDE SEQUENCE [LARGE SCALE GENOMIC DNA]</scope>
    <source>
        <strain evidence="7">XMTR2A4</strain>
    </source>
</reference>
<feature type="binding site" evidence="5">
    <location>
        <position position="76"/>
    </location>
    <ligand>
        <name>S-adenosyl-L-methionine</name>
        <dbReference type="ChEBI" id="CHEBI:59789"/>
    </ligand>
</feature>
<dbReference type="SUPFAM" id="SSF75217">
    <property type="entry name" value="alpha/beta knot"/>
    <property type="match status" value="1"/>
</dbReference>
<dbReference type="NCBIfam" id="NF000989">
    <property type="entry name" value="PRK00103.2-3"/>
    <property type="match status" value="1"/>
</dbReference>
<evidence type="ECO:0000256" key="4">
    <source>
        <dbReference type="ARBA" id="ARBA00038303"/>
    </source>
</evidence>
<dbReference type="Proteomes" id="UP000215405">
    <property type="component" value="Unassembled WGS sequence"/>
</dbReference>
<keyword evidence="5" id="KW-0963">Cytoplasm</keyword>
<dbReference type="InterPro" id="IPR003742">
    <property type="entry name" value="RlmH-like"/>
</dbReference>
<sequence>MRIVIHAVGRMKAGPEADLCDRYIDRFRRAGSQLGLQFGGIIEPAESRASSPAQRKREEADRLLSYLDGGARLILLDEDGRSLSSTTFADALARHRDQGDGLLVLAIGGPDGHDRSLRAHADLVMSFGTATFPHQIVRILLAEQLYRATTILSGHPYHRA</sequence>
<comment type="catalytic activity">
    <reaction evidence="5">
        <text>pseudouridine(1915) in 23S rRNA + S-adenosyl-L-methionine = N(3)-methylpseudouridine(1915) in 23S rRNA + S-adenosyl-L-homocysteine + H(+)</text>
        <dbReference type="Rhea" id="RHEA:42752"/>
        <dbReference type="Rhea" id="RHEA-COMP:10221"/>
        <dbReference type="Rhea" id="RHEA-COMP:10222"/>
        <dbReference type="ChEBI" id="CHEBI:15378"/>
        <dbReference type="ChEBI" id="CHEBI:57856"/>
        <dbReference type="ChEBI" id="CHEBI:59789"/>
        <dbReference type="ChEBI" id="CHEBI:65314"/>
        <dbReference type="ChEBI" id="CHEBI:74486"/>
        <dbReference type="EC" id="2.1.1.177"/>
    </reaction>
</comment>
<dbReference type="HAMAP" id="MF_00658">
    <property type="entry name" value="23SrRNA_methyltr_H"/>
    <property type="match status" value="1"/>
</dbReference>
<proteinExistence type="inferred from homology"/>
<dbReference type="GO" id="GO:0070038">
    <property type="term" value="F:rRNA (pseudouridine-N3-)-methyltransferase activity"/>
    <property type="evidence" value="ECO:0007669"/>
    <property type="project" value="UniProtKB-UniRule"/>
</dbReference>
<dbReference type="CDD" id="cd18081">
    <property type="entry name" value="RlmH-like"/>
    <property type="match status" value="1"/>
</dbReference>
<feature type="binding site" evidence="5">
    <location>
        <position position="108"/>
    </location>
    <ligand>
        <name>S-adenosyl-L-methionine</name>
        <dbReference type="ChEBI" id="CHEBI:59789"/>
    </ligand>
</feature>
<comment type="subunit">
    <text evidence="5">Homodimer.</text>
</comment>
<dbReference type="EC" id="2.1.1.177" evidence="5"/>
<dbReference type="PANTHER" id="PTHR33603:SF1">
    <property type="entry name" value="RIBOSOMAL RNA LARGE SUBUNIT METHYLTRANSFERASE H"/>
    <property type="match status" value="1"/>
</dbReference>
<keyword evidence="5" id="KW-0698">rRNA processing</keyword>
<gene>
    <name evidence="5" type="primary">rlmH</name>
    <name evidence="6" type="ORF">B7H23_05910</name>
</gene>
<dbReference type="PANTHER" id="PTHR33603">
    <property type="entry name" value="METHYLTRANSFERASE"/>
    <property type="match status" value="1"/>
</dbReference>
<comment type="subcellular location">
    <subcellularLocation>
        <location evidence="5">Cytoplasm</location>
    </subcellularLocation>
</comment>
<comment type="caution">
    <text evidence="5">Lacks conserved residue(s) required for the propagation of feature annotation.</text>
</comment>
<evidence type="ECO:0000256" key="2">
    <source>
        <dbReference type="ARBA" id="ARBA00022679"/>
    </source>
</evidence>
<evidence type="ECO:0000313" key="6">
    <source>
        <dbReference type="EMBL" id="OXT02431.1"/>
    </source>
</evidence>
<organism evidence="6 7">
    <name type="scientific">Notoacmeibacter marinus</name>
    <dbReference type="NCBI Taxonomy" id="1876515"/>
    <lineage>
        <taxon>Bacteria</taxon>
        <taxon>Pseudomonadati</taxon>
        <taxon>Pseudomonadota</taxon>
        <taxon>Alphaproteobacteria</taxon>
        <taxon>Hyphomicrobiales</taxon>
        <taxon>Notoacmeibacteraceae</taxon>
        <taxon>Notoacmeibacter</taxon>
    </lineage>
</organism>
<dbReference type="AlphaFoldDB" id="A0A231V327"/>
<comment type="function">
    <text evidence="5">Specifically methylates the pseudouridine at position 1915 (m3Psi1915) in 23S rRNA.</text>
</comment>
<keyword evidence="3 5" id="KW-0949">S-adenosyl-L-methionine</keyword>
<keyword evidence="7" id="KW-1185">Reference proteome</keyword>
<keyword evidence="1 5" id="KW-0489">Methyltransferase</keyword>
<dbReference type="RefSeq" id="WP_094076386.1">
    <property type="nucleotide sequence ID" value="NZ_NBYO01000001.1"/>
</dbReference>
<evidence type="ECO:0000256" key="1">
    <source>
        <dbReference type="ARBA" id="ARBA00022603"/>
    </source>
</evidence>
<protein>
    <recommendedName>
        <fullName evidence="5">Ribosomal RNA large subunit methyltransferase H</fullName>
        <ecNumber evidence="5">2.1.1.177</ecNumber>
    </recommendedName>
    <alternativeName>
        <fullName evidence="5">23S rRNA (pseudouridine1915-N3)-methyltransferase</fullName>
    </alternativeName>
    <alternativeName>
        <fullName evidence="5">23S rRNA m3Psi1915 methyltransferase</fullName>
    </alternativeName>
    <alternativeName>
        <fullName evidence="5">rRNA (pseudouridine-N3-)-methyltransferase RlmH</fullName>
    </alternativeName>
</protein>
<comment type="similarity">
    <text evidence="4 5">Belongs to the RNA methyltransferase RlmH family.</text>
</comment>
<name>A0A231V327_9HYPH</name>
<dbReference type="Gene3D" id="3.40.1280.10">
    <property type="match status" value="1"/>
</dbReference>
<keyword evidence="2 5" id="KW-0808">Transferase</keyword>
<dbReference type="GO" id="GO:0005737">
    <property type="term" value="C:cytoplasm"/>
    <property type="evidence" value="ECO:0007669"/>
    <property type="project" value="UniProtKB-SubCell"/>
</dbReference>
<comment type="caution">
    <text evidence="6">The sequence shown here is derived from an EMBL/GenBank/DDBJ whole genome shotgun (WGS) entry which is preliminary data.</text>
</comment>
<evidence type="ECO:0000313" key="7">
    <source>
        <dbReference type="Proteomes" id="UP000215405"/>
    </source>
</evidence>
<evidence type="ECO:0000256" key="3">
    <source>
        <dbReference type="ARBA" id="ARBA00022691"/>
    </source>
</evidence>
<dbReference type="Pfam" id="PF02590">
    <property type="entry name" value="SPOUT_MTase"/>
    <property type="match status" value="1"/>
</dbReference>
<dbReference type="InterPro" id="IPR029028">
    <property type="entry name" value="Alpha/beta_knot_MTases"/>
</dbReference>
<dbReference type="InterPro" id="IPR029026">
    <property type="entry name" value="tRNA_m1G_MTases_N"/>
</dbReference>
<dbReference type="PIRSF" id="PIRSF004505">
    <property type="entry name" value="MT_bac"/>
    <property type="match status" value="1"/>
</dbReference>
<dbReference type="EMBL" id="NBYO01000001">
    <property type="protein sequence ID" value="OXT02431.1"/>
    <property type="molecule type" value="Genomic_DNA"/>
</dbReference>
<evidence type="ECO:0000256" key="5">
    <source>
        <dbReference type="HAMAP-Rule" id="MF_00658"/>
    </source>
</evidence>
<accession>A0A231V327</accession>